<dbReference type="EMBL" id="UYRT01084460">
    <property type="protein sequence ID" value="VDN28870.1"/>
    <property type="molecule type" value="Genomic_DNA"/>
</dbReference>
<reference evidence="4" key="1">
    <citation type="submission" date="2016-06" db="UniProtKB">
        <authorList>
            <consortium name="WormBaseParasite"/>
        </authorList>
    </citation>
    <scope>IDENTIFICATION</scope>
</reference>
<organism evidence="4">
    <name type="scientific">Gongylonema pulchrum</name>
    <dbReference type="NCBI Taxonomy" id="637853"/>
    <lineage>
        <taxon>Eukaryota</taxon>
        <taxon>Metazoa</taxon>
        <taxon>Ecdysozoa</taxon>
        <taxon>Nematoda</taxon>
        <taxon>Chromadorea</taxon>
        <taxon>Rhabditida</taxon>
        <taxon>Spirurina</taxon>
        <taxon>Spiruromorpha</taxon>
        <taxon>Spiruroidea</taxon>
        <taxon>Gongylonematidae</taxon>
        <taxon>Gongylonema</taxon>
    </lineage>
</organism>
<dbReference type="AlphaFoldDB" id="A0A183E7L2"/>
<evidence type="ECO:0000313" key="4">
    <source>
        <dbReference type="WBParaSite" id="GPUH_0001697501-mRNA-1"/>
    </source>
</evidence>
<keyword evidence="1" id="KW-1133">Transmembrane helix</keyword>
<evidence type="ECO:0000313" key="3">
    <source>
        <dbReference type="Proteomes" id="UP000271098"/>
    </source>
</evidence>
<gene>
    <name evidence="2" type="ORF">GPUH_LOCUS16953</name>
</gene>
<accession>A0A183E7L2</accession>
<name>A0A183E7L2_9BILA</name>
<protein>
    <submittedName>
        <fullName evidence="4">Membrane transporter protein</fullName>
    </submittedName>
</protein>
<reference evidence="2 3" key="2">
    <citation type="submission" date="2018-11" db="EMBL/GenBank/DDBJ databases">
        <authorList>
            <consortium name="Pathogen Informatics"/>
        </authorList>
    </citation>
    <scope>NUCLEOTIDE SEQUENCE [LARGE SCALE GENOMIC DNA]</scope>
</reference>
<feature type="transmembrane region" description="Helical" evidence="1">
    <location>
        <begin position="7"/>
        <end position="25"/>
    </location>
</feature>
<evidence type="ECO:0000313" key="2">
    <source>
        <dbReference type="EMBL" id="VDN28870.1"/>
    </source>
</evidence>
<sequence length="68" mass="7345">MLGLEDGNWLVGVFVAASGGAFVLVPSLRSLLKVPLLLFTLFVIAQFVRRVLRLSPNVNTVSFAPGIF</sequence>
<keyword evidence="1" id="KW-0472">Membrane</keyword>
<keyword evidence="1" id="KW-0812">Transmembrane</keyword>
<keyword evidence="3" id="KW-1185">Reference proteome</keyword>
<dbReference type="Proteomes" id="UP000271098">
    <property type="component" value="Unassembled WGS sequence"/>
</dbReference>
<evidence type="ECO:0000256" key="1">
    <source>
        <dbReference type="SAM" id="Phobius"/>
    </source>
</evidence>
<proteinExistence type="predicted"/>
<dbReference type="WBParaSite" id="GPUH_0001697501-mRNA-1">
    <property type="protein sequence ID" value="GPUH_0001697501-mRNA-1"/>
    <property type="gene ID" value="GPUH_0001697501"/>
</dbReference>